<comment type="caution">
    <text evidence="1">The sequence shown here is derived from an EMBL/GenBank/DDBJ whole genome shotgun (WGS) entry which is preliminary data.</text>
</comment>
<dbReference type="Proteomes" id="UP000784294">
    <property type="component" value="Unassembled WGS sequence"/>
</dbReference>
<gene>
    <name evidence="1" type="ORF">PXEA_LOCUS37474</name>
</gene>
<organism evidence="1 2">
    <name type="scientific">Protopolystoma xenopodis</name>
    <dbReference type="NCBI Taxonomy" id="117903"/>
    <lineage>
        <taxon>Eukaryota</taxon>
        <taxon>Metazoa</taxon>
        <taxon>Spiralia</taxon>
        <taxon>Lophotrochozoa</taxon>
        <taxon>Platyhelminthes</taxon>
        <taxon>Monogenea</taxon>
        <taxon>Polyopisthocotylea</taxon>
        <taxon>Polystomatidea</taxon>
        <taxon>Polystomatidae</taxon>
        <taxon>Protopolystoma</taxon>
    </lineage>
</organism>
<name>A0A448XSN4_9PLAT</name>
<keyword evidence="2" id="KW-1185">Reference proteome</keyword>
<evidence type="ECO:0000313" key="2">
    <source>
        <dbReference type="Proteomes" id="UP000784294"/>
    </source>
</evidence>
<dbReference type="AlphaFoldDB" id="A0A448XSN4"/>
<evidence type="ECO:0000313" key="1">
    <source>
        <dbReference type="EMBL" id="VEL44034.1"/>
    </source>
</evidence>
<proteinExistence type="predicted"/>
<accession>A0A448XSN4</accession>
<protein>
    <submittedName>
        <fullName evidence="1">Uncharacterized protein</fullName>
    </submittedName>
</protein>
<reference evidence="1" key="1">
    <citation type="submission" date="2018-11" db="EMBL/GenBank/DDBJ databases">
        <authorList>
            <consortium name="Pathogen Informatics"/>
        </authorList>
    </citation>
    <scope>NUCLEOTIDE SEQUENCE</scope>
</reference>
<sequence length="84" mass="9149">MEDHCFWCLACNAQCVGTVAVATGFGQYPLLTSVKRPTSTVFNLVAAIECRRPSLSERIQQILALFPFLTDDSALPAEHTVSSC</sequence>
<dbReference type="EMBL" id="CAAALY010288430">
    <property type="protein sequence ID" value="VEL44034.1"/>
    <property type="molecule type" value="Genomic_DNA"/>
</dbReference>